<sequence>MLSETPSIFVCGPQTTTLPPQEYFLHLRETLRHGSTLQTIDAAIAELPEIWKALVHEHPALNGLPGTGLLRDMNGWITGDSDTLGNSKPLLSNIHLGPLTVVLQIMEYLNYLARAEVDHSEVMGSVAHGGFQGLCTGFLAASALSCSRDTAAIAENAAVAVRLALCIGAMVDLENQCGVLPAGMISVTVRWTSESDRRRVMDILRKYEEAYLSVNMDTHSISIITPEADLPSIFHDLNRIGVQVTSIGSKGRFHHPQHSAAVAISHKVFAASPELFHFPRGSHALGPLRSNDSGALVNPGEPLHETALRCSLLEMADWYATMSTSVATVRYFKPDDSPLILGLGLVDCLPESILIDRRSMVVYRRALETSSPLQEQVQAQECPRARAYPEHPVALVGV</sequence>
<evidence type="ECO:0000313" key="1">
    <source>
        <dbReference type="EMBL" id="KAK1143776.1"/>
    </source>
</evidence>
<dbReference type="EMBL" id="JAOPJF010000037">
    <property type="protein sequence ID" value="KAK1143776.1"/>
    <property type="molecule type" value="Genomic_DNA"/>
</dbReference>
<accession>A0ACC3B1S6</accession>
<reference evidence="1 2" key="1">
    <citation type="journal article" date="2023" name="ACS Omega">
        <title>Identification of the Neoaspergillic Acid Biosynthesis Gene Cluster by Establishing an In Vitro CRISPR-Ribonucleoprotein Genetic System in Aspergillus melleus.</title>
        <authorList>
            <person name="Yuan B."/>
            <person name="Grau M.F."/>
            <person name="Murata R.M."/>
            <person name="Torok T."/>
            <person name="Venkateswaran K."/>
            <person name="Stajich J.E."/>
            <person name="Wang C.C.C."/>
        </authorList>
    </citation>
    <scope>NUCLEOTIDE SEQUENCE [LARGE SCALE GENOMIC DNA]</scope>
    <source>
        <strain evidence="1 2">IMV 1140</strain>
    </source>
</reference>
<proteinExistence type="predicted"/>
<gene>
    <name evidence="1" type="ORF">N8T08_006177</name>
</gene>
<evidence type="ECO:0000313" key="2">
    <source>
        <dbReference type="Proteomes" id="UP001177260"/>
    </source>
</evidence>
<name>A0ACC3B1S6_9EURO</name>
<dbReference type="Proteomes" id="UP001177260">
    <property type="component" value="Unassembled WGS sequence"/>
</dbReference>
<keyword evidence="2" id="KW-1185">Reference proteome</keyword>
<protein>
    <submittedName>
        <fullName evidence="1">Uncharacterized protein</fullName>
    </submittedName>
</protein>
<comment type="caution">
    <text evidence="1">The sequence shown here is derived from an EMBL/GenBank/DDBJ whole genome shotgun (WGS) entry which is preliminary data.</text>
</comment>
<organism evidence="1 2">
    <name type="scientific">Aspergillus melleus</name>
    <dbReference type="NCBI Taxonomy" id="138277"/>
    <lineage>
        <taxon>Eukaryota</taxon>
        <taxon>Fungi</taxon>
        <taxon>Dikarya</taxon>
        <taxon>Ascomycota</taxon>
        <taxon>Pezizomycotina</taxon>
        <taxon>Eurotiomycetes</taxon>
        <taxon>Eurotiomycetidae</taxon>
        <taxon>Eurotiales</taxon>
        <taxon>Aspergillaceae</taxon>
        <taxon>Aspergillus</taxon>
        <taxon>Aspergillus subgen. Circumdati</taxon>
    </lineage>
</organism>